<dbReference type="AlphaFoldDB" id="A0A372EPF2"/>
<dbReference type="InterPro" id="IPR043990">
    <property type="entry name" value="AC_1"/>
</dbReference>
<dbReference type="Pfam" id="PF18883">
    <property type="entry name" value="AC_1"/>
    <property type="match status" value="1"/>
</dbReference>
<dbReference type="NCBIfam" id="TIGR02601">
    <property type="entry name" value="autotrns_rpt"/>
    <property type="match status" value="1"/>
</dbReference>
<dbReference type="InterPro" id="IPR013425">
    <property type="entry name" value="Autotrns_rpt"/>
</dbReference>
<sequence length="909" mass="91045">MGQQHAFIPHRRSRLSLAAMALVWATLGTRVAVAQSVTGVGDVNPGPLPVPSPHWVEAGEIYVGDTGVGTLTIEDGGTASSGNGALGYTGGTGTVIVTGSDGSGNVSSWTMPGDLAVGAGGTASLSILNGGLVSNAHGNIAFGGGTASATVSGVDAHGNASTWINTSTLTVGNAGVGSLLIENGGLVRSVQGAIGGTTGVGPGVSSGTVTVSGSDGNGRVSTWSLGDNLYVGFSDPGDLTVEAGGAVSGHTVYIGYEAGGNGLVTVTGRDAISARASSLDFSAQLNVGYEGIGELTIEDRGTVLAPRTQIAVQAGSSGTLSLLGDASGRGVLETNVVIRGSGTATLNLNGGILRATLNEADFLQGFATLSGGAEGVWIDTNNHAVGVGTAFTGAADFNKLGLGTLTLGGLSTYTGATRVAGGTLRASAAGAFSAHSAHTVAAGATLDTAGLDQAVASLDNAGTVSLLGAVPGSRLTVNGAYVGQNGTLRMGTALGHSGSLSDRLVLDGAGASASGTTTLHITNLGGLGALTTGDGIEVISALNGATTTAQTTRDAFRLAGEHVDAGAYEYRLYAADANGAGESWFLRSSAVAGAATPAYRVEVPLFAALPEQLRLGNAVMVGNLHLRVGDGATAERQTWARIISAERRVSQRGDVSPRSRGRLHGLQAGIDLWARPGWRAGLYVGQLDGDMRLRGLAGGIAEQALGSNALRSQYLGVYATYRRANGFYLDTVLQGARHRYSVSPLTAPASHGKGDSLLASVEVGRGYPLAAGWELEPQLQLVHQRMALDGVSIAGADVQQQPHGSWAARLGLRVKGEVSTAAGVLRPYGRVNLYRSSPGRDVARFIGPAGSADVATGTGGASAELAAGATLALSTGISLYGEVGSAWSLGGAARHRGGLNGSLGLRVDW</sequence>
<dbReference type="RefSeq" id="WP_116957196.1">
    <property type="nucleotide sequence ID" value="NZ_QVLS01000001.1"/>
</dbReference>
<gene>
    <name evidence="4" type="ORF">DY262_01365</name>
</gene>
<dbReference type="PANTHER" id="PTHR35037:SF3">
    <property type="entry name" value="C-TERMINAL REGION OF AIDA-LIKE PROTEIN"/>
    <property type="match status" value="1"/>
</dbReference>
<dbReference type="NCBIfam" id="TIGR04393">
    <property type="entry name" value="rpt_T5SS_PEPC"/>
    <property type="match status" value="4"/>
</dbReference>
<evidence type="ECO:0000313" key="4">
    <source>
        <dbReference type="EMBL" id="RFP82507.1"/>
    </source>
</evidence>
<dbReference type="InterPro" id="IPR005546">
    <property type="entry name" value="Autotransporte_beta"/>
</dbReference>
<evidence type="ECO:0000313" key="5">
    <source>
        <dbReference type="Proteomes" id="UP000261931"/>
    </source>
</evidence>
<dbReference type="SUPFAM" id="SSF103515">
    <property type="entry name" value="Autotransporter"/>
    <property type="match status" value="1"/>
</dbReference>
<name>A0A372EPF2_9BURK</name>
<dbReference type="InterPro" id="IPR051551">
    <property type="entry name" value="Autotransporter_adhesion"/>
</dbReference>
<dbReference type="Gene3D" id="2.40.128.130">
    <property type="entry name" value="Autotransporter beta-domain"/>
    <property type="match status" value="1"/>
</dbReference>
<feature type="signal peptide" evidence="2">
    <location>
        <begin position="1"/>
        <end position="34"/>
    </location>
</feature>
<proteinExistence type="predicted"/>
<dbReference type="Pfam" id="PF12951">
    <property type="entry name" value="PATR"/>
    <property type="match status" value="1"/>
</dbReference>
<dbReference type="InterPro" id="IPR030895">
    <property type="entry name" value="T5SS_PEPC_rpt"/>
</dbReference>
<dbReference type="SUPFAM" id="SSF51126">
    <property type="entry name" value="Pectin lyase-like"/>
    <property type="match status" value="1"/>
</dbReference>
<feature type="domain" description="Autotransporter" evidence="3">
    <location>
        <begin position="631"/>
        <end position="909"/>
    </location>
</feature>
<evidence type="ECO:0000256" key="1">
    <source>
        <dbReference type="ARBA" id="ARBA00022729"/>
    </source>
</evidence>
<dbReference type="SMART" id="SM00869">
    <property type="entry name" value="Autotransporter"/>
    <property type="match status" value="1"/>
</dbReference>
<dbReference type="GO" id="GO:0019867">
    <property type="term" value="C:outer membrane"/>
    <property type="evidence" value="ECO:0007669"/>
    <property type="project" value="InterPro"/>
</dbReference>
<comment type="caution">
    <text evidence="4">The sequence shown here is derived from an EMBL/GenBank/DDBJ whole genome shotgun (WGS) entry which is preliminary data.</text>
</comment>
<keyword evidence="1 2" id="KW-0732">Signal</keyword>
<dbReference type="NCBIfam" id="TIGR01414">
    <property type="entry name" value="autotrans_barl"/>
    <property type="match status" value="1"/>
</dbReference>
<evidence type="ECO:0000259" key="3">
    <source>
        <dbReference type="PROSITE" id="PS51208"/>
    </source>
</evidence>
<dbReference type="Gene3D" id="2.160.20.20">
    <property type="match status" value="1"/>
</dbReference>
<dbReference type="InterPro" id="IPR012332">
    <property type="entry name" value="Autotransporter_pectin_lyase_C"/>
</dbReference>
<dbReference type="PROSITE" id="PS51208">
    <property type="entry name" value="AUTOTRANSPORTER"/>
    <property type="match status" value="1"/>
</dbReference>
<organism evidence="4 5">
    <name type="scientific">Hydrogenophaga borbori</name>
    <dbReference type="NCBI Taxonomy" id="2294117"/>
    <lineage>
        <taxon>Bacteria</taxon>
        <taxon>Pseudomonadati</taxon>
        <taxon>Pseudomonadota</taxon>
        <taxon>Betaproteobacteria</taxon>
        <taxon>Burkholderiales</taxon>
        <taxon>Comamonadaceae</taxon>
        <taxon>Hydrogenophaga</taxon>
    </lineage>
</organism>
<dbReference type="Proteomes" id="UP000261931">
    <property type="component" value="Unassembled WGS sequence"/>
</dbReference>
<keyword evidence="5" id="KW-1185">Reference proteome</keyword>
<reference evidence="4 5" key="1">
    <citation type="submission" date="2018-08" db="EMBL/GenBank/DDBJ databases">
        <title>Hydrogenophaga sp. LA-38 isolated from sludge.</title>
        <authorList>
            <person name="Im W.-T."/>
        </authorList>
    </citation>
    <scope>NUCLEOTIDE SEQUENCE [LARGE SCALE GENOMIC DNA]</scope>
    <source>
        <strain evidence="4 5">LA-38</strain>
    </source>
</reference>
<dbReference type="InterPro" id="IPR006315">
    <property type="entry name" value="OM_autotransptr_brl_dom"/>
</dbReference>
<dbReference type="EMBL" id="QVLS01000001">
    <property type="protein sequence ID" value="RFP82507.1"/>
    <property type="molecule type" value="Genomic_DNA"/>
</dbReference>
<evidence type="ECO:0000256" key="2">
    <source>
        <dbReference type="SAM" id="SignalP"/>
    </source>
</evidence>
<dbReference type="CDD" id="cd01344">
    <property type="entry name" value="PL2_Passenger_AT"/>
    <property type="match status" value="1"/>
</dbReference>
<feature type="chain" id="PRO_5016853995" evidence="2">
    <location>
        <begin position="35"/>
        <end position="909"/>
    </location>
</feature>
<accession>A0A372EPF2</accession>
<dbReference type="PANTHER" id="PTHR35037">
    <property type="entry name" value="C-TERMINAL REGION OF AIDA-LIKE PROTEIN"/>
    <property type="match status" value="1"/>
</dbReference>
<dbReference type="InterPro" id="IPR036709">
    <property type="entry name" value="Autotransporte_beta_dom_sf"/>
</dbReference>
<dbReference type="InterPro" id="IPR011050">
    <property type="entry name" value="Pectin_lyase_fold/virulence"/>
</dbReference>
<dbReference type="Pfam" id="PF03797">
    <property type="entry name" value="Autotransporter"/>
    <property type="match status" value="1"/>
</dbReference>
<protein>
    <submittedName>
        <fullName evidence="4">Autotransporter outer membrane beta-barrel domain-containing protein</fullName>
    </submittedName>
</protein>